<dbReference type="CDD" id="cd03185">
    <property type="entry name" value="GST_C_Tau"/>
    <property type="match status" value="1"/>
</dbReference>
<dbReference type="Pfam" id="PF02798">
    <property type="entry name" value="GST_N"/>
    <property type="match status" value="1"/>
</dbReference>
<dbReference type="Pfam" id="PF00043">
    <property type="entry name" value="GST_C"/>
    <property type="match status" value="1"/>
</dbReference>
<reference evidence="8" key="1">
    <citation type="submission" date="2025-08" db="UniProtKB">
        <authorList>
            <consortium name="RefSeq"/>
        </authorList>
    </citation>
    <scope>IDENTIFICATION</scope>
</reference>
<dbReference type="GO" id="GO:0009407">
    <property type="term" value="P:toxin catabolic process"/>
    <property type="evidence" value="ECO:0007669"/>
    <property type="project" value="UniProtKB-ARBA"/>
</dbReference>
<evidence type="ECO:0000256" key="4">
    <source>
        <dbReference type="ARBA" id="ARBA00047960"/>
    </source>
</evidence>
<dbReference type="PROSITE" id="PS50404">
    <property type="entry name" value="GST_NTER"/>
    <property type="match status" value="1"/>
</dbReference>
<sequence>MASEDVKLIGAVMSPFVMRPRVSLNLKGVEYEFLEETFGSKSELLLKSNPVYKKIPVLIHSGKPICESLIIVQYIDETWSGHSILPSDAYDRAIARFWAHYIDDKWFPALASIARAQTEEAKNEAIEQVFTGLKLLEEACEKCSGGKPFFGGETIGYVDIALGCYLGWLRATEKLIGITFLDETKTPLLCHWAEKFSSHEAVASVMPETDKLVEFAKMIQAKFKAPANK</sequence>
<dbReference type="InterPro" id="IPR040079">
    <property type="entry name" value="Glutathione_S-Trfase"/>
</dbReference>
<accession>A0AB40AK83</accession>
<dbReference type="InterPro" id="IPR004045">
    <property type="entry name" value="Glutathione_S-Trfase_N"/>
</dbReference>
<dbReference type="InterPro" id="IPR036282">
    <property type="entry name" value="Glutathione-S-Trfase_C_sf"/>
</dbReference>
<comment type="catalytic activity">
    <reaction evidence="4">
        <text>RX + glutathione = an S-substituted glutathione + a halide anion + H(+)</text>
        <dbReference type="Rhea" id="RHEA:16437"/>
        <dbReference type="ChEBI" id="CHEBI:15378"/>
        <dbReference type="ChEBI" id="CHEBI:16042"/>
        <dbReference type="ChEBI" id="CHEBI:17792"/>
        <dbReference type="ChEBI" id="CHEBI:57925"/>
        <dbReference type="ChEBI" id="CHEBI:90779"/>
        <dbReference type="EC" id="2.5.1.18"/>
    </reaction>
</comment>
<keyword evidence="2" id="KW-0808">Transferase</keyword>
<evidence type="ECO:0000313" key="8">
    <source>
        <dbReference type="RefSeq" id="XP_039115174.1"/>
    </source>
</evidence>
<evidence type="ECO:0000259" key="6">
    <source>
        <dbReference type="PROSITE" id="PS50405"/>
    </source>
</evidence>
<evidence type="ECO:0000256" key="1">
    <source>
        <dbReference type="ARBA" id="ARBA00012452"/>
    </source>
</evidence>
<dbReference type="CDD" id="cd03058">
    <property type="entry name" value="GST_N_Tau"/>
    <property type="match status" value="1"/>
</dbReference>
<dbReference type="SFLD" id="SFLDS00019">
    <property type="entry name" value="Glutathione_Transferase_(cytos"/>
    <property type="match status" value="1"/>
</dbReference>
<dbReference type="InterPro" id="IPR045073">
    <property type="entry name" value="Omega/Tau-like"/>
</dbReference>
<dbReference type="GO" id="GO:0005737">
    <property type="term" value="C:cytoplasm"/>
    <property type="evidence" value="ECO:0007669"/>
    <property type="project" value="TreeGrafter"/>
</dbReference>
<dbReference type="EC" id="2.5.1.18" evidence="1"/>
<dbReference type="PANTHER" id="PTHR11260">
    <property type="entry name" value="GLUTATHIONE S-TRANSFERASE, GST, SUPERFAMILY, GST DOMAIN CONTAINING"/>
    <property type="match status" value="1"/>
</dbReference>
<keyword evidence="7" id="KW-1185">Reference proteome</keyword>
<gene>
    <name evidence="8" type="primary">LOC120250421</name>
</gene>
<dbReference type="Gene3D" id="1.20.1050.10">
    <property type="match status" value="1"/>
</dbReference>
<dbReference type="GeneID" id="120250421"/>
<comment type="similarity">
    <text evidence="3">Belongs to the GST superfamily. Tau family.</text>
</comment>
<organism evidence="7 8">
    <name type="scientific">Dioscorea cayennensis subsp. rotundata</name>
    <name type="common">White Guinea yam</name>
    <name type="synonym">Dioscorea rotundata</name>
    <dbReference type="NCBI Taxonomy" id="55577"/>
    <lineage>
        <taxon>Eukaryota</taxon>
        <taxon>Viridiplantae</taxon>
        <taxon>Streptophyta</taxon>
        <taxon>Embryophyta</taxon>
        <taxon>Tracheophyta</taxon>
        <taxon>Spermatophyta</taxon>
        <taxon>Magnoliopsida</taxon>
        <taxon>Liliopsida</taxon>
        <taxon>Dioscoreales</taxon>
        <taxon>Dioscoreaceae</taxon>
        <taxon>Dioscorea</taxon>
    </lineage>
</organism>
<evidence type="ECO:0000256" key="2">
    <source>
        <dbReference type="ARBA" id="ARBA00022679"/>
    </source>
</evidence>
<dbReference type="FunFam" id="1.20.1050.10:FF:000016">
    <property type="entry name" value="Glutathione S-transferase U9"/>
    <property type="match status" value="1"/>
</dbReference>
<evidence type="ECO:0000256" key="3">
    <source>
        <dbReference type="ARBA" id="ARBA00025743"/>
    </source>
</evidence>
<evidence type="ECO:0000259" key="5">
    <source>
        <dbReference type="PROSITE" id="PS50404"/>
    </source>
</evidence>
<dbReference type="GO" id="GO:0004364">
    <property type="term" value="F:glutathione transferase activity"/>
    <property type="evidence" value="ECO:0007669"/>
    <property type="project" value="UniProtKB-EC"/>
</dbReference>
<dbReference type="RefSeq" id="XP_039115174.1">
    <property type="nucleotide sequence ID" value="XM_039259240.1"/>
</dbReference>
<dbReference type="InterPro" id="IPR036249">
    <property type="entry name" value="Thioredoxin-like_sf"/>
</dbReference>
<evidence type="ECO:0000313" key="7">
    <source>
        <dbReference type="Proteomes" id="UP001515500"/>
    </source>
</evidence>
<dbReference type="PANTHER" id="PTHR11260:SF615">
    <property type="entry name" value="GLUTATHIONE S-TRANSFERASE U17"/>
    <property type="match status" value="1"/>
</dbReference>
<protein>
    <recommendedName>
        <fullName evidence="1">glutathione transferase</fullName>
        <ecNumber evidence="1">2.5.1.18</ecNumber>
    </recommendedName>
</protein>
<dbReference type="InterPro" id="IPR010987">
    <property type="entry name" value="Glutathione-S-Trfase_C-like"/>
</dbReference>
<proteinExistence type="inferred from homology"/>
<dbReference type="SFLD" id="SFLDG00358">
    <property type="entry name" value="Main_(cytGST)"/>
    <property type="match status" value="1"/>
</dbReference>
<dbReference type="SUPFAM" id="SSF52833">
    <property type="entry name" value="Thioredoxin-like"/>
    <property type="match status" value="1"/>
</dbReference>
<dbReference type="PROSITE" id="PS50405">
    <property type="entry name" value="GST_CTER"/>
    <property type="match status" value="1"/>
</dbReference>
<dbReference type="Proteomes" id="UP001515500">
    <property type="component" value="Chromosome 19"/>
</dbReference>
<feature type="domain" description="GST C-terminal" evidence="6">
    <location>
        <begin position="88"/>
        <end position="219"/>
    </location>
</feature>
<dbReference type="FunFam" id="3.40.30.10:FF:000044">
    <property type="entry name" value="Glutathione S-transferase GSTU6"/>
    <property type="match status" value="1"/>
</dbReference>
<dbReference type="SFLD" id="SFLDG01152">
    <property type="entry name" value="Main.3:_Omega-_and_Tau-like"/>
    <property type="match status" value="1"/>
</dbReference>
<dbReference type="InterPro" id="IPR004046">
    <property type="entry name" value="GST_C"/>
</dbReference>
<dbReference type="Gene3D" id="3.40.30.10">
    <property type="entry name" value="Glutaredoxin"/>
    <property type="match status" value="1"/>
</dbReference>
<dbReference type="AlphaFoldDB" id="A0AB40AK83"/>
<dbReference type="SUPFAM" id="SSF47616">
    <property type="entry name" value="GST C-terminal domain-like"/>
    <property type="match status" value="1"/>
</dbReference>
<dbReference type="GO" id="GO:0006749">
    <property type="term" value="P:glutathione metabolic process"/>
    <property type="evidence" value="ECO:0007669"/>
    <property type="project" value="InterPro"/>
</dbReference>
<dbReference type="InterPro" id="IPR045074">
    <property type="entry name" value="GST_C_Tau"/>
</dbReference>
<feature type="domain" description="GST N-terminal" evidence="5">
    <location>
        <begin position="4"/>
        <end position="83"/>
    </location>
</feature>
<name>A0AB40AK83_DIOCR</name>